<dbReference type="Gene3D" id="3.40.50.12760">
    <property type="match status" value="2"/>
</dbReference>
<name>A0A226MQB0_CALSU</name>
<dbReference type="OrthoDB" id="429597at2759"/>
<accession>A0A226MQB0</accession>
<evidence type="ECO:0000256" key="14">
    <source>
        <dbReference type="ARBA" id="ARBA00075600"/>
    </source>
</evidence>
<evidence type="ECO:0000256" key="17">
    <source>
        <dbReference type="PROSITE-ProRule" id="PRU00946"/>
    </source>
</evidence>
<gene>
    <name evidence="19" type="ORF">ASZ78_016404</name>
</gene>
<feature type="binding site" evidence="17">
    <location>
        <position position="217"/>
    </location>
    <ligand>
        <name>S-adenosyl-L-methionine</name>
        <dbReference type="ChEBI" id="CHEBI:59789"/>
    </ligand>
</feature>
<evidence type="ECO:0000256" key="12">
    <source>
        <dbReference type="ARBA" id="ARBA00049477"/>
    </source>
</evidence>
<dbReference type="Proteomes" id="UP000198323">
    <property type="component" value="Unassembled WGS sequence"/>
</dbReference>
<dbReference type="Pfam" id="PF01728">
    <property type="entry name" value="FtsJ"/>
    <property type="match status" value="1"/>
</dbReference>
<dbReference type="PROSITE" id="PS51614">
    <property type="entry name" value="SAM_MT_ADRIFT"/>
    <property type="match status" value="1"/>
</dbReference>
<dbReference type="GO" id="GO:0005634">
    <property type="term" value="C:nucleus"/>
    <property type="evidence" value="ECO:0007669"/>
    <property type="project" value="UniProtKB-SubCell"/>
</dbReference>
<dbReference type="GO" id="GO:0004483">
    <property type="term" value="F:methyltransferase cap1 activity"/>
    <property type="evidence" value="ECO:0007669"/>
    <property type="project" value="TreeGrafter"/>
</dbReference>
<evidence type="ECO:0000313" key="20">
    <source>
        <dbReference type="Proteomes" id="UP000198323"/>
    </source>
</evidence>
<evidence type="ECO:0000256" key="3">
    <source>
        <dbReference type="ARBA" id="ARBA00012770"/>
    </source>
</evidence>
<dbReference type="SUPFAM" id="SSF53335">
    <property type="entry name" value="S-adenosyl-L-methionine-dependent methyltransferases"/>
    <property type="match status" value="1"/>
</dbReference>
<dbReference type="GO" id="GO:0006370">
    <property type="term" value="P:7-methylguanosine mRNA capping"/>
    <property type="evidence" value="ECO:0007669"/>
    <property type="project" value="UniProtKB-KW"/>
</dbReference>
<sequence length="813" mass="92152">MKVLHFHMEKTVSSKIEEPTQPSALTSRATMGHKLEFTGKLSLRLSVSPRMSTCKKPCIEQTTNLEKFDPEILSEIEQLFAKKFSYAKPLNNEWQLPDPSNAFTCDHKEFNSLLDLKNSMNEVKNQLSDKNLIEWHQHTSFTNKAGKIIPHVKKSVNAELCTQAWCKFHEILCSFPLLPADALQEGQLNSVHLCEAPGAFIASLNHYLKSHHIHCDWNWVANTLNPYHEANDTLMMIMDDRLIANTLPWWHFGPDNTGDVMSLKHLTGLQSFVSHMATVHLVTADGSFDCQGNPGEQEALVSPLHYCETVTALMILGAGGSFVLKMFTLFEHCSTNLLFLLNCCFEEVHVFKPATSKAGNSEAYVICLGYMGRESIHLLLSKMMQNFGTDMVNKALFPQHVIPESFLKIHEECCMFFHKCQVETICENIHLFEHMEEAEQTKLNKLRDCAVEFFMQRFCMKPIARNNWLVKKSQTGCSMNAKWFGQRNKYFSTYNERKMLETLTWNDKVAKGYLNHMAEEHSVNNAGKMYILEGLSSNLKCNLWYILEGKRLPAVKCSPFCDGQILENLNEAMNELVGRPRSSQVPQLCHSCEVLTGEQVLAEVSDLSQSYQEVQNGRCGVKFKCLVVDFPSLYGTGSQPNMEIKCLDSATLLTFSFSLLYDGEPKYQQQLLECVLHSLSQLAKGDALILPILSCFTRFTAGLVFVLHCCFRCLTFACPTSHDPLKTCTVLLCVGYQGLPNPVIEYLQHLHNLMSSLLDSDSPKQVLQFVPMESLLQGKLLEFLWDLNTAIAKRQLHLLVQAKQLQMTGYISP</sequence>
<evidence type="ECO:0000256" key="4">
    <source>
        <dbReference type="ARBA" id="ARBA00021134"/>
    </source>
</evidence>
<evidence type="ECO:0000256" key="10">
    <source>
        <dbReference type="ARBA" id="ARBA00023042"/>
    </source>
</evidence>
<keyword evidence="9 17" id="KW-0949">S-adenosyl-L-methionine</keyword>
<keyword evidence="7" id="KW-0507">mRNA processing</keyword>
<evidence type="ECO:0000256" key="13">
    <source>
        <dbReference type="ARBA" id="ARBA00059552"/>
    </source>
</evidence>
<feature type="binding site" evidence="17">
    <location>
        <position position="198"/>
    </location>
    <ligand>
        <name>S-adenosyl-L-methionine</name>
        <dbReference type="ChEBI" id="CHEBI:59789"/>
    </ligand>
</feature>
<evidence type="ECO:0000256" key="1">
    <source>
        <dbReference type="ARBA" id="ARBA00004123"/>
    </source>
</evidence>
<keyword evidence="11" id="KW-0539">Nucleus</keyword>
<evidence type="ECO:0000256" key="5">
    <source>
        <dbReference type="ARBA" id="ARBA00022490"/>
    </source>
</evidence>
<keyword evidence="10" id="KW-0506">mRNA capping</keyword>
<dbReference type="GO" id="GO:0120550">
    <property type="term" value="F:methyltransferase cap2 activity"/>
    <property type="evidence" value="ECO:0007669"/>
    <property type="project" value="UniProtKB-EC"/>
</dbReference>
<dbReference type="EC" id="2.1.1.296" evidence="3"/>
<dbReference type="AlphaFoldDB" id="A0A226MQB0"/>
<evidence type="ECO:0000256" key="9">
    <source>
        <dbReference type="ARBA" id="ARBA00022691"/>
    </source>
</evidence>
<proteinExistence type="predicted"/>
<feature type="binding site" evidence="17">
    <location>
        <position position="285"/>
    </location>
    <ligand>
        <name>S-adenosyl-L-methionine</name>
        <dbReference type="ChEBI" id="CHEBI:59789"/>
    </ligand>
</feature>
<comment type="subcellular location">
    <subcellularLocation>
        <location evidence="2">Cytoplasm</location>
    </subcellularLocation>
    <subcellularLocation>
        <location evidence="1">Nucleus</location>
    </subcellularLocation>
</comment>
<keyword evidence="20" id="KW-1185">Reference proteome</keyword>
<evidence type="ECO:0000256" key="11">
    <source>
        <dbReference type="ARBA" id="ARBA00023242"/>
    </source>
</evidence>
<feature type="domain" description="Adrift-type SAM-dependent 2'-O-MTase" evidence="18">
    <location>
        <begin position="159"/>
        <end position="372"/>
    </location>
</feature>
<dbReference type="PANTHER" id="PTHR16121:SF2">
    <property type="entry name" value="CAP-SPECIFIC MRNA (NUCLEOSIDE-2'-O-)-METHYLTRANSFERASE 2"/>
    <property type="match status" value="1"/>
</dbReference>
<dbReference type="InterPro" id="IPR025807">
    <property type="entry name" value="Adrift-typ_MeTrfase"/>
</dbReference>
<dbReference type="FunFam" id="3.40.50.12760:FF:000003">
    <property type="entry name" value="Cap methyltransferase 2"/>
    <property type="match status" value="1"/>
</dbReference>
<evidence type="ECO:0000256" key="7">
    <source>
        <dbReference type="ARBA" id="ARBA00022664"/>
    </source>
</evidence>
<dbReference type="GO" id="GO:0005737">
    <property type="term" value="C:cytoplasm"/>
    <property type="evidence" value="ECO:0007669"/>
    <property type="project" value="UniProtKB-SubCell"/>
</dbReference>
<comment type="caution">
    <text evidence="19">The sequence shown here is derived from an EMBL/GenBank/DDBJ whole genome shotgun (WGS) entry which is preliminary data.</text>
</comment>
<organism evidence="19 20">
    <name type="scientific">Callipepla squamata</name>
    <name type="common">Scaled quail</name>
    <dbReference type="NCBI Taxonomy" id="9009"/>
    <lineage>
        <taxon>Eukaryota</taxon>
        <taxon>Metazoa</taxon>
        <taxon>Chordata</taxon>
        <taxon>Craniata</taxon>
        <taxon>Vertebrata</taxon>
        <taxon>Euteleostomi</taxon>
        <taxon>Archelosauria</taxon>
        <taxon>Archosauria</taxon>
        <taxon>Dinosauria</taxon>
        <taxon>Saurischia</taxon>
        <taxon>Theropoda</taxon>
        <taxon>Coelurosauria</taxon>
        <taxon>Aves</taxon>
        <taxon>Neognathae</taxon>
        <taxon>Galloanserae</taxon>
        <taxon>Galliformes</taxon>
        <taxon>Odontophoridae</taxon>
        <taxon>Callipepla</taxon>
    </lineage>
</organism>
<dbReference type="InterPro" id="IPR050851">
    <property type="entry name" value="mRNA_Cap_2O-Ribose_MeTrfase"/>
</dbReference>
<evidence type="ECO:0000259" key="18">
    <source>
        <dbReference type="PROSITE" id="PS51614"/>
    </source>
</evidence>
<evidence type="ECO:0000256" key="6">
    <source>
        <dbReference type="ARBA" id="ARBA00022603"/>
    </source>
</evidence>
<dbReference type="EMBL" id="MCFN01000563">
    <property type="protein sequence ID" value="OXB57229.1"/>
    <property type="molecule type" value="Genomic_DNA"/>
</dbReference>
<dbReference type="FunFam" id="3.40.50.12760:FF:000002">
    <property type="entry name" value="Cap methyltransferase 2"/>
    <property type="match status" value="1"/>
</dbReference>
<keyword evidence="5" id="KW-0963">Cytoplasm</keyword>
<dbReference type="GO" id="GO:0032259">
    <property type="term" value="P:methylation"/>
    <property type="evidence" value="ECO:0007669"/>
    <property type="project" value="UniProtKB-KW"/>
</dbReference>
<dbReference type="InterPro" id="IPR029063">
    <property type="entry name" value="SAM-dependent_MTases_sf"/>
</dbReference>
<evidence type="ECO:0000313" key="19">
    <source>
        <dbReference type="EMBL" id="OXB57229.1"/>
    </source>
</evidence>
<feature type="active site" description="Proton acceptor" evidence="17">
    <location>
        <position position="325"/>
    </location>
</feature>
<evidence type="ECO:0000256" key="2">
    <source>
        <dbReference type="ARBA" id="ARBA00004496"/>
    </source>
</evidence>
<comment type="catalytic activity">
    <reaction evidence="12">
        <text>a 5'-end (N(7)-methyl 5'-triphosphoguanosine)-(2'-O-methyl-ribonucleoside)-(ribonucleotide) in mRNA + S-adenosyl-L-methionine = a 5'-end (N(7)-methyl 5'-triphosphoguanosine)-(2'-O-methyl-ribonucleoside)-(2'-O-methyl-ribonucleotide) in mRNA + S-adenosyl-L-homocysteine + H(+)</text>
        <dbReference type="Rhea" id="RHEA:67024"/>
        <dbReference type="Rhea" id="RHEA-COMP:17169"/>
        <dbReference type="Rhea" id="RHEA-COMP:17170"/>
        <dbReference type="ChEBI" id="CHEBI:15378"/>
        <dbReference type="ChEBI" id="CHEBI:57856"/>
        <dbReference type="ChEBI" id="CHEBI:59789"/>
        <dbReference type="ChEBI" id="CHEBI:167612"/>
        <dbReference type="ChEBI" id="CHEBI:167614"/>
        <dbReference type="EC" id="2.1.1.296"/>
    </reaction>
</comment>
<evidence type="ECO:0000256" key="8">
    <source>
        <dbReference type="ARBA" id="ARBA00022679"/>
    </source>
</evidence>
<evidence type="ECO:0000256" key="15">
    <source>
        <dbReference type="ARBA" id="ARBA00078839"/>
    </source>
</evidence>
<keyword evidence="6 17" id="KW-0489">Methyltransferase</keyword>
<dbReference type="PANTHER" id="PTHR16121">
    <property type="entry name" value="CAP-SPECIFIC MRNA (NUCLEOSIDE-2'-O-)-METHYLTRANSFERASE 1-RELATED"/>
    <property type="match status" value="1"/>
</dbReference>
<reference evidence="19 20" key="1">
    <citation type="submission" date="2016-07" db="EMBL/GenBank/DDBJ databases">
        <title>Disparate Historic Effective Population Sizes Predicted by Modern Levels of Genome Diversity for the Scaled Quail (Callipepla squamata) and the Northern Bobwhite (Colinus virginianus): Inferences from First and Second Generation Draft Genome Assemblies for Sympatric New World Quail.</title>
        <authorList>
            <person name="Oldeschulte D.L."/>
            <person name="Halley Y.A."/>
            <person name="Bhattarai E.K."/>
            <person name="Brashear W.A."/>
            <person name="Hill J."/>
            <person name="Metz R.P."/>
            <person name="Johnson C.D."/>
            <person name="Rollins D."/>
            <person name="Peterson M.J."/>
            <person name="Bickhart D.M."/>
            <person name="Decker J.E."/>
            <person name="Seabury C.M."/>
        </authorList>
    </citation>
    <scope>NUCLEOTIDE SEQUENCE [LARGE SCALE GENOMIC DNA]</scope>
    <source>
        <strain evidence="19 20">Texas</strain>
        <tissue evidence="19">Leg muscle</tissue>
    </source>
</reference>
<keyword evidence="8 17" id="KW-0808">Transferase</keyword>
<dbReference type="STRING" id="9009.A0A226MQB0"/>
<comment type="function">
    <text evidence="13">S-adenosyl-L-methionine-dependent methyltransferase that mediates mRNA cap2 2'-O-ribose methylation to the 5'-cap structure of mRNAs. Methylates the ribose of the second nucleotide of a m(7)GpppG-capped mRNA and small nuclear RNA (snRNA) (cap0) to produce m(7)GpppRmpNm (cap2). Recognizes a guanosine cap on RNA independently of its N(7) methylation status. Display cap2 methylation on both cap0 and cap1. Displays a preference for cap1 RNAs.</text>
</comment>
<evidence type="ECO:0000256" key="16">
    <source>
        <dbReference type="ARBA" id="ARBA00081266"/>
    </source>
</evidence>
<dbReference type="InterPro" id="IPR002877">
    <property type="entry name" value="RNA_MeTrfase_FtsJ_dom"/>
</dbReference>
<protein>
    <recommendedName>
        <fullName evidence="4">Cap-specific mRNA (nucleoside-2'-O-)-methyltransferase 2</fullName>
        <ecNumber evidence="3">2.1.1.296</ecNumber>
    </recommendedName>
    <alternativeName>
        <fullName evidence="16">Cap methyltransferase 2</fullName>
    </alternativeName>
    <alternativeName>
        <fullName evidence="14">Cap2 2'O-ribose methyltransferase 2</fullName>
    </alternativeName>
    <alternativeName>
        <fullName evidence="15">FtsJ methyltransferase domain-containing protein 1</fullName>
    </alternativeName>
</protein>